<evidence type="ECO:0000256" key="1">
    <source>
        <dbReference type="SAM" id="Phobius"/>
    </source>
</evidence>
<dbReference type="KEGG" id="ebm:SG0102_24610"/>
<keyword evidence="1" id="KW-0812">Transmembrane</keyword>
<dbReference type="PROSITE" id="PS50887">
    <property type="entry name" value="GGDEF"/>
    <property type="match status" value="1"/>
</dbReference>
<dbReference type="Gene3D" id="3.30.70.270">
    <property type="match status" value="1"/>
</dbReference>
<dbReference type="FunCoup" id="A0A3G9J8K7">
    <property type="interactions" value="195"/>
</dbReference>
<dbReference type="OrthoDB" id="9805474at2"/>
<sequence>MRKKKRTIQLIVMIMALLIAISSSFMMMNSYTKMRDVTQELQLRENQDAQYYSRYNVLFISSYAPEFMTMPMQLRGLQSVFRKHKISIIQEYMRSRLLHGKENGFYFHIKDVLKAEKRAGVNIDAVVAGGDEALTFVKKNQHTLFKGMPICFMGVNNRQAAIKAVKDPQITGSYSPDHIRETLTIATKLQPSAENIVCLYDETVAGLQNKRNFFDLKKYFKGKHFIGIDMGKYDLTGWTKRISQLDAKRDIVLYMSSYVDRNGHNYTIPETIKLLNDYCHAPVYRTRDNGQGSGVIGGVVYDTFYESQLAGKRIVDVIINHHDISKMRLFTNTHHQIEFDANILKKYHLDQQVLPTNTNFLNQPDNLNSFTFTLMAGIAIIVALILLMIMEERSYYAYEKSITHLEYLNHHDDLTNMYSRAYAIEMLEKACLKHDGTLVMLDLDNFTMINDTYGHDKGDLVIKEVGTRLNNYGKAYGLFCARLSGDEYLVYYDHVIDSEELRHLRRAITRDMNIGHDQVHIGVSLGAALHQRGITAGELMTNADVALAHAKREGKNTMVFYNNAMKENITEEERIKEYLIEALRHDGFEMVYQPKVDPSNDLVIGYEALVRLKDRRYSPNIFIPIAESNGLISELSRQITEKVIKQLAAWQKAGEKLYPVSINYSPAQIYDRGYVAYLAQTLSKYHIDARYLRVEITESLMMEDMSATNKLFEDFAHLGILTLIDDFGTGYSSLSYLMHLPISIVKIDKSFIDHYLVPGKESFIENMIKMLKDLDKMIVVEGVEEKWQKDKLNEYGVDAIQGYFYSKPLLPDDVLIFQHQHQ</sequence>
<dbReference type="SMART" id="SM00267">
    <property type="entry name" value="GGDEF"/>
    <property type="match status" value="1"/>
</dbReference>
<dbReference type="CDD" id="cd01949">
    <property type="entry name" value="GGDEF"/>
    <property type="match status" value="1"/>
</dbReference>
<protein>
    <recommendedName>
        <fullName evidence="6">GGDEF-domain containing protein</fullName>
    </recommendedName>
</protein>
<dbReference type="InterPro" id="IPR000160">
    <property type="entry name" value="GGDEF_dom"/>
</dbReference>
<name>A0A3G9J8K7_9FIRM</name>
<keyword evidence="1" id="KW-1133">Transmembrane helix</keyword>
<dbReference type="InterPro" id="IPR001633">
    <property type="entry name" value="EAL_dom"/>
</dbReference>
<dbReference type="Pfam" id="PF00563">
    <property type="entry name" value="EAL"/>
    <property type="match status" value="1"/>
</dbReference>
<dbReference type="NCBIfam" id="TIGR00254">
    <property type="entry name" value="GGDEF"/>
    <property type="match status" value="1"/>
</dbReference>
<evidence type="ECO:0000313" key="5">
    <source>
        <dbReference type="Proteomes" id="UP000268059"/>
    </source>
</evidence>
<dbReference type="PROSITE" id="PS50883">
    <property type="entry name" value="EAL"/>
    <property type="match status" value="1"/>
</dbReference>
<feature type="domain" description="EAL" evidence="2">
    <location>
        <begin position="572"/>
        <end position="822"/>
    </location>
</feature>
<feature type="transmembrane region" description="Helical" evidence="1">
    <location>
        <begin position="370"/>
        <end position="390"/>
    </location>
</feature>
<dbReference type="InterPro" id="IPR035919">
    <property type="entry name" value="EAL_sf"/>
</dbReference>
<dbReference type="InterPro" id="IPR029787">
    <property type="entry name" value="Nucleotide_cyclase"/>
</dbReference>
<dbReference type="CDD" id="cd01948">
    <property type="entry name" value="EAL"/>
    <property type="match status" value="1"/>
</dbReference>
<evidence type="ECO:0008006" key="6">
    <source>
        <dbReference type="Google" id="ProtNLM"/>
    </source>
</evidence>
<reference evidence="4 5" key="1">
    <citation type="submission" date="2018-11" db="EMBL/GenBank/DDBJ databases">
        <title>Novel Erysipelotrichaceae bacterium isolated from small intestine of a swine.</title>
        <authorList>
            <person name="Kim J.S."/>
            <person name="Choe H."/>
            <person name="Lee Y.R."/>
            <person name="Kim K.M."/>
            <person name="Park D.S."/>
        </authorList>
    </citation>
    <scope>NUCLEOTIDE SEQUENCE [LARGE SCALE GENOMIC DNA]</scope>
    <source>
        <strain evidence="4 5">SG0102</strain>
    </source>
</reference>
<feature type="transmembrane region" description="Helical" evidence="1">
    <location>
        <begin position="7"/>
        <end position="28"/>
    </location>
</feature>
<dbReference type="SMART" id="SM00052">
    <property type="entry name" value="EAL"/>
    <property type="match status" value="1"/>
</dbReference>
<dbReference type="PANTHER" id="PTHR33121:SF71">
    <property type="entry name" value="OXYGEN SENSOR PROTEIN DOSP"/>
    <property type="match status" value="1"/>
</dbReference>
<feature type="domain" description="GGDEF" evidence="3">
    <location>
        <begin position="434"/>
        <end position="563"/>
    </location>
</feature>
<dbReference type="Gene3D" id="3.20.20.450">
    <property type="entry name" value="EAL domain"/>
    <property type="match status" value="1"/>
</dbReference>
<gene>
    <name evidence="4" type="ORF">SG0102_24610</name>
</gene>
<evidence type="ECO:0000259" key="3">
    <source>
        <dbReference type="PROSITE" id="PS50887"/>
    </source>
</evidence>
<dbReference type="EMBL" id="AP019309">
    <property type="protein sequence ID" value="BBH27527.1"/>
    <property type="molecule type" value="Genomic_DNA"/>
</dbReference>
<keyword evidence="5" id="KW-1185">Reference proteome</keyword>
<organism evidence="4 5">
    <name type="scientific">Intestinibaculum porci</name>
    <dbReference type="NCBI Taxonomy" id="2487118"/>
    <lineage>
        <taxon>Bacteria</taxon>
        <taxon>Bacillati</taxon>
        <taxon>Bacillota</taxon>
        <taxon>Erysipelotrichia</taxon>
        <taxon>Erysipelotrichales</taxon>
        <taxon>Erysipelotrichaceae</taxon>
        <taxon>Intestinibaculum</taxon>
    </lineage>
</organism>
<evidence type="ECO:0000259" key="2">
    <source>
        <dbReference type="PROSITE" id="PS50883"/>
    </source>
</evidence>
<dbReference type="Proteomes" id="UP000268059">
    <property type="component" value="Chromosome"/>
</dbReference>
<dbReference type="InterPro" id="IPR043128">
    <property type="entry name" value="Rev_trsase/Diguanyl_cyclase"/>
</dbReference>
<evidence type="ECO:0000313" key="4">
    <source>
        <dbReference type="EMBL" id="BBH27527.1"/>
    </source>
</evidence>
<accession>A0A3G9J8K7</accession>
<dbReference type="InterPro" id="IPR050706">
    <property type="entry name" value="Cyclic-di-GMP_PDE-like"/>
</dbReference>
<proteinExistence type="predicted"/>
<dbReference type="RefSeq" id="WP_125120244.1">
    <property type="nucleotide sequence ID" value="NZ_AP019309.1"/>
</dbReference>
<dbReference type="PANTHER" id="PTHR33121">
    <property type="entry name" value="CYCLIC DI-GMP PHOSPHODIESTERASE PDEF"/>
    <property type="match status" value="1"/>
</dbReference>
<dbReference type="InParanoid" id="A0A3G9J8K7"/>
<dbReference type="Pfam" id="PF00990">
    <property type="entry name" value="GGDEF"/>
    <property type="match status" value="1"/>
</dbReference>
<dbReference type="GO" id="GO:0071111">
    <property type="term" value="F:cyclic-guanylate-specific phosphodiesterase activity"/>
    <property type="evidence" value="ECO:0007669"/>
    <property type="project" value="InterPro"/>
</dbReference>
<dbReference type="SUPFAM" id="SSF141868">
    <property type="entry name" value="EAL domain-like"/>
    <property type="match status" value="1"/>
</dbReference>
<dbReference type="Gene3D" id="3.40.50.2300">
    <property type="match status" value="2"/>
</dbReference>
<dbReference type="AlphaFoldDB" id="A0A3G9J8K7"/>
<dbReference type="SUPFAM" id="SSF55073">
    <property type="entry name" value="Nucleotide cyclase"/>
    <property type="match status" value="1"/>
</dbReference>
<keyword evidence="1" id="KW-0472">Membrane</keyword>